<gene>
    <name evidence="5" type="ORF">BJ987_001606</name>
</gene>
<dbReference type="PANTHER" id="PTHR30363">
    <property type="entry name" value="HTH-TYPE TRANSCRIPTIONAL REGULATOR SRLR-RELATED"/>
    <property type="match status" value="1"/>
</dbReference>
<dbReference type="SMART" id="SM01134">
    <property type="entry name" value="DeoRC"/>
    <property type="match status" value="1"/>
</dbReference>
<dbReference type="InterPro" id="IPR014036">
    <property type="entry name" value="DeoR-like_C"/>
</dbReference>
<keyword evidence="3" id="KW-0804">Transcription</keyword>
<name>A0ABS4QC36_9NOCA</name>
<keyword evidence="2" id="KW-0238">DNA-binding</keyword>
<protein>
    <submittedName>
        <fullName evidence="5">DeoR family transcriptional regulator of aga operon</fullName>
    </submittedName>
</protein>
<comment type="caution">
    <text evidence="5">The sequence shown here is derived from an EMBL/GenBank/DDBJ whole genome shotgun (WGS) entry which is preliminary data.</text>
</comment>
<dbReference type="PANTHER" id="PTHR30363:SF44">
    <property type="entry name" value="AGA OPERON TRANSCRIPTIONAL REPRESSOR-RELATED"/>
    <property type="match status" value="1"/>
</dbReference>
<evidence type="ECO:0000259" key="4">
    <source>
        <dbReference type="PROSITE" id="PS51000"/>
    </source>
</evidence>
<evidence type="ECO:0000256" key="3">
    <source>
        <dbReference type="ARBA" id="ARBA00023163"/>
    </source>
</evidence>
<dbReference type="InterPro" id="IPR036390">
    <property type="entry name" value="WH_DNA-bd_sf"/>
</dbReference>
<dbReference type="InterPro" id="IPR018356">
    <property type="entry name" value="Tscrpt_reg_HTH_DeoR_CS"/>
</dbReference>
<dbReference type="InterPro" id="IPR001034">
    <property type="entry name" value="DeoR_HTH"/>
</dbReference>
<dbReference type="InterPro" id="IPR037171">
    <property type="entry name" value="NagB/RpiA_transferase-like"/>
</dbReference>
<dbReference type="InterPro" id="IPR050313">
    <property type="entry name" value="Carb_Metab_HTH_regulators"/>
</dbReference>
<proteinExistence type="predicted"/>
<feature type="domain" description="HTH deoR-type" evidence="4">
    <location>
        <begin position="7"/>
        <end position="62"/>
    </location>
</feature>
<evidence type="ECO:0000256" key="2">
    <source>
        <dbReference type="ARBA" id="ARBA00023125"/>
    </source>
</evidence>
<dbReference type="Pfam" id="PF00455">
    <property type="entry name" value="DeoRC"/>
    <property type="match status" value="1"/>
</dbReference>
<dbReference type="SUPFAM" id="SSF46785">
    <property type="entry name" value="Winged helix' DNA-binding domain"/>
    <property type="match status" value="1"/>
</dbReference>
<keyword evidence="1" id="KW-0805">Transcription regulation</keyword>
<dbReference type="RefSeq" id="WP_209886299.1">
    <property type="nucleotide sequence ID" value="NZ_JAGGMR010000001.1"/>
</dbReference>
<keyword evidence="6" id="KW-1185">Reference proteome</keyword>
<reference evidence="5 6" key="1">
    <citation type="submission" date="2021-03" db="EMBL/GenBank/DDBJ databases">
        <title>Sequencing the genomes of 1000 actinobacteria strains.</title>
        <authorList>
            <person name="Klenk H.-P."/>
        </authorList>
    </citation>
    <scope>NUCLEOTIDE SEQUENCE [LARGE SCALE GENOMIC DNA]</scope>
    <source>
        <strain evidence="5 6">DSM 45516</strain>
    </source>
</reference>
<dbReference type="EMBL" id="JAGGMR010000001">
    <property type="protein sequence ID" value="MBP2188705.1"/>
    <property type="molecule type" value="Genomic_DNA"/>
</dbReference>
<dbReference type="Proteomes" id="UP001519325">
    <property type="component" value="Unassembled WGS sequence"/>
</dbReference>
<dbReference type="SUPFAM" id="SSF100950">
    <property type="entry name" value="NagB/RpiA/CoA transferase-like"/>
    <property type="match status" value="1"/>
</dbReference>
<sequence>MTGPIDRSQRWNRLLELLSESGRLSVEEAAERLGVSPATVRRDFTALAEQQLATRTHGGVVATSVAYDLPARYRQTGGEAKQRIAEHAASLVEPSSVVGINGGTTTTAVARALAGRTDLAEAGGDQLTIVTNALNIAGEMVLRPHLRTICLGGVARRESYELHGPLAERALAELRLDALILGVNAITADGGAQCRHIDEAGVTTEMVRRSRQVTVVATADKLERTALARICGLDQVDVLVTDTDADPAAVAEIRAAGVRVDLV</sequence>
<dbReference type="PROSITE" id="PS51000">
    <property type="entry name" value="HTH_DEOR_2"/>
    <property type="match status" value="1"/>
</dbReference>
<evidence type="ECO:0000313" key="5">
    <source>
        <dbReference type="EMBL" id="MBP2188705.1"/>
    </source>
</evidence>
<dbReference type="PRINTS" id="PR00037">
    <property type="entry name" value="HTHLACR"/>
</dbReference>
<dbReference type="Pfam" id="PF08220">
    <property type="entry name" value="HTH_DeoR"/>
    <property type="match status" value="1"/>
</dbReference>
<evidence type="ECO:0000313" key="6">
    <source>
        <dbReference type="Proteomes" id="UP001519325"/>
    </source>
</evidence>
<dbReference type="Gene3D" id="1.10.10.10">
    <property type="entry name" value="Winged helix-like DNA-binding domain superfamily/Winged helix DNA-binding domain"/>
    <property type="match status" value="1"/>
</dbReference>
<dbReference type="InterPro" id="IPR036388">
    <property type="entry name" value="WH-like_DNA-bd_sf"/>
</dbReference>
<dbReference type="SMART" id="SM00420">
    <property type="entry name" value="HTH_DEOR"/>
    <property type="match status" value="1"/>
</dbReference>
<dbReference type="Gene3D" id="3.40.50.1360">
    <property type="match status" value="1"/>
</dbReference>
<organism evidence="5 6">
    <name type="scientific">Nocardia goodfellowii</name>
    <dbReference type="NCBI Taxonomy" id="882446"/>
    <lineage>
        <taxon>Bacteria</taxon>
        <taxon>Bacillati</taxon>
        <taxon>Actinomycetota</taxon>
        <taxon>Actinomycetes</taxon>
        <taxon>Mycobacteriales</taxon>
        <taxon>Nocardiaceae</taxon>
        <taxon>Nocardia</taxon>
    </lineage>
</organism>
<evidence type="ECO:0000256" key="1">
    <source>
        <dbReference type="ARBA" id="ARBA00023015"/>
    </source>
</evidence>
<accession>A0ABS4QC36</accession>
<dbReference type="PROSITE" id="PS00894">
    <property type="entry name" value="HTH_DEOR_1"/>
    <property type="match status" value="1"/>
</dbReference>